<evidence type="ECO:0000259" key="1">
    <source>
        <dbReference type="PROSITE" id="PS50853"/>
    </source>
</evidence>
<dbReference type="SUPFAM" id="SSF49265">
    <property type="entry name" value="Fibronectin type III"/>
    <property type="match status" value="1"/>
</dbReference>
<dbReference type="AlphaFoldDB" id="A0A524RKE0"/>
<dbReference type="InterPro" id="IPR036116">
    <property type="entry name" value="FN3_sf"/>
</dbReference>
<proteinExistence type="predicted"/>
<dbReference type="Pfam" id="PF00041">
    <property type="entry name" value="fn3"/>
    <property type="match status" value="1"/>
</dbReference>
<dbReference type="InterPro" id="IPR003961">
    <property type="entry name" value="FN3_dom"/>
</dbReference>
<evidence type="ECO:0000313" key="3">
    <source>
        <dbReference type="Proteomes" id="UP000317990"/>
    </source>
</evidence>
<dbReference type="EMBL" id="SRMO01000099">
    <property type="protein sequence ID" value="TGG89999.1"/>
    <property type="molecule type" value="Genomic_DNA"/>
</dbReference>
<dbReference type="CDD" id="cd00063">
    <property type="entry name" value="FN3"/>
    <property type="match status" value="1"/>
</dbReference>
<name>A0A524RKE0_9CHRO</name>
<sequence>MSSDSNYPITGTPFAVPDQPYFINSSTAGNGQVSLNWNRPSGSQGQGISQYEYQQKEGNGSFSGWNSIPDSGPTGVNKNSYTINNLSNGSTYKFILRAKNDAGYSVESWPKTLKLPGQLLFSAPANLTYTAGDGEVMLTWDDPDDTTISGYELSSNGGTTYNAITYSSDSASNSHSHT</sequence>
<dbReference type="SMART" id="SM00060">
    <property type="entry name" value="FN3"/>
    <property type="match status" value="2"/>
</dbReference>
<feature type="domain" description="Fibronectin type-III" evidence="1">
    <location>
        <begin position="16"/>
        <end position="118"/>
    </location>
</feature>
<organism evidence="2 3">
    <name type="scientific">Aphanocapsa feldmannii 277cV</name>
    <dbReference type="NCBI Taxonomy" id="2507553"/>
    <lineage>
        <taxon>Bacteria</taxon>
        <taxon>Bacillati</taxon>
        <taxon>Cyanobacteriota</taxon>
        <taxon>Cyanophyceae</taxon>
        <taxon>Oscillatoriophycideae</taxon>
        <taxon>Chroococcales</taxon>
        <taxon>Microcystaceae</taxon>
        <taxon>Aphanocapsa</taxon>
    </lineage>
</organism>
<gene>
    <name evidence="2" type="ORF">ERJ67_11570</name>
</gene>
<dbReference type="PROSITE" id="PS50853">
    <property type="entry name" value="FN3"/>
    <property type="match status" value="1"/>
</dbReference>
<dbReference type="InterPro" id="IPR013783">
    <property type="entry name" value="Ig-like_fold"/>
</dbReference>
<dbReference type="Proteomes" id="UP000317990">
    <property type="component" value="Unassembled WGS sequence"/>
</dbReference>
<evidence type="ECO:0000313" key="2">
    <source>
        <dbReference type="EMBL" id="TGG89999.1"/>
    </source>
</evidence>
<dbReference type="Gene3D" id="2.60.40.10">
    <property type="entry name" value="Immunoglobulins"/>
    <property type="match status" value="2"/>
</dbReference>
<protein>
    <submittedName>
        <fullName evidence="2">Fibronectin type III domain-containing protein</fullName>
    </submittedName>
</protein>
<comment type="caution">
    <text evidence="2">The sequence shown here is derived from an EMBL/GenBank/DDBJ whole genome shotgun (WGS) entry which is preliminary data.</text>
</comment>
<feature type="non-terminal residue" evidence="2">
    <location>
        <position position="178"/>
    </location>
</feature>
<reference evidence="2 3" key="1">
    <citation type="journal article" date="2019" name="mSystems">
        <title>Life at home and on the roam: Genomic adaptions reflect the dual lifestyle of an intracellular, facultative symbiont.</title>
        <authorList>
            <person name="Burgsdorf I."/>
        </authorList>
    </citation>
    <scope>NUCLEOTIDE SEQUENCE [LARGE SCALE GENOMIC DNA]</scope>
    <source>
        <strain evidence="2">277cV</strain>
    </source>
</reference>
<accession>A0A524RKE0</accession>